<keyword evidence="2" id="KW-1185">Reference proteome</keyword>
<proteinExistence type="predicted"/>
<dbReference type="Proteomes" id="UP001207116">
    <property type="component" value="Unassembled WGS sequence"/>
</dbReference>
<organism evidence="1 2">
    <name type="scientific">Lentiprolixibacter aurantiacus</name>
    <dbReference type="NCBI Taxonomy" id="2993939"/>
    <lineage>
        <taxon>Bacteria</taxon>
        <taxon>Pseudomonadati</taxon>
        <taxon>Bacteroidota</taxon>
        <taxon>Flavobacteriia</taxon>
        <taxon>Flavobacteriales</taxon>
        <taxon>Flavobacteriaceae</taxon>
        <taxon>Lentiprolixibacter</taxon>
    </lineage>
</organism>
<dbReference type="NCBIfam" id="NF033205">
    <property type="entry name" value="IPExxxVDY"/>
    <property type="match status" value="1"/>
</dbReference>
<dbReference type="InterPro" id="IPR047690">
    <property type="entry name" value="IPExxxVDY_fam"/>
</dbReference>
<comment type="caution">
    <text evidence="1">The sequence shown here is derived from an EMBL/GenBank/DDBJ whole genome shotgun (WGS) entry which is preliminary data.</text>
</comment>
<accession>A0AAE3MJ46</accession>
<dbReference type="EMBL" id="JAPFQP010000001">
    <property type="protein sequence ID" value="MCX2718384.1"/>
    <property type="molecule type" value="Genomic_DNA"/>
</dbReference>
<evidence type="ECO:0000313" key="2">
    <source>
        <dbReference type="Proteomes" id="UP001207116"/>
    </source>
</evidence>
<name>A0AAE3MJ46_9FLAO</name>
<sequence length="153" mass="17699">MITHRIFDDYSEEDFSLFAIHSNVEDHAMAFALNQALKLKLKRSRSDYDLNNLVSFPCFEWKDEVQDLNWHLLCNSGVSSGSQQMGNLFPDELTVNRHYLIPEFKDADYILRMELGMHEQAAVISNKILAISHVITAYSINTEKLKSKENLIF</sequence>
<evidence type="ECO:0000313" key="1">
    <source>
        <dbReference type="EMBL" id="MCX2718384.1"/>
    </source>
</evidence>
<dbReference type="AlphaFoldDB" id="A0AAE3MJ46"/>
<gene>
    <name evidence="1" type="ORF">OO016_02100</name>
</gene>
<dbReference type="RefSeq" id="WP_266010400.1">
    <property type="nucleotide sequence ID" value="NZ_JAPFQP010000001.1"/>
</dbReference>
<reference evidence="1" key="1">
    <citation type="submission" date="2022-11" db="EMBL/GenBank/DDBJ databases">
        <title>The characterization of three novel Bacteroidetes species and genomic analysis of their roles in tidal elemental geochemical cycles.</title>
        <authorList>
            <person name="Ma K.-J."/>
        </authorList>
    </citation>
    <scope>NUCLEOTIDE SEQUENCE</scope>
    <source>
        <strain evidence="1">M415</strain>
    </source>
</reference>
<protein>
    <submittedName>
        <fullName evidence="1">IPExxxVDY family protein</fullName>
    </submittedName>
</protein>